<gene>
    <name evidence="7" type="ORF">H9704_03810</name>
</gene>
<dbReference type="InterPro" id="IPR013324">
    <property type="entry name" value="RNA_pol_sigma_r3/r4-like"/>
</dbReference>
<dbReference type="Pfam" id="PF08281">
    <property type="entry name" value="Sigma70_r4_2"/>
    <property type="match status" value="1"/>
</dbReference>
<dbReference type="NCBIfam" id="TIGR02937">
    <property type="entry name" value="sigma70-ECF"/>
    <property type="match status" value="1"/>
</dbReference>
<dbReference type="PANTHER" id="PTHR43133:SF8">
    <property type="entry name" value="RNA POLYMERASE SIGMA FACTOR HI_1459-RELATED"/>
    <property type="match status" value="1"/>
</dbReference>
<evidence type="ECO:0000256" key="3">
    <source>
        <dbReference type="ARBA" id="ARBA00023082"/>
    </source>
</evidence>
<dbReference type="InterPro" id="IPR014284">
    <property type="entry name" value="RNA_pol_sigma-70_dom"/>
</dbReference>
<organism evidence="7 8">
    <name type="scientific">Candidatus Enterocloster excrementipullorum</name>
    <dbReference type="NCBI Taxonomy" id="2838559"/>
    <lineage>
        <taxon>Bacteria</taxon>
        <taxon>Bacillati</taxon>
        <taxon>Bacillota</taxon>
        <taxon>Clostridia</taxon>
        <taxon>Lachnospirales</taxon>
        <taxon>Lachnospiraceae</taxon>
        <taxon>Enterocloster</taxon>
    </lineage>
</organism>
<keyword evidence="4" id="KW-0238">DNA-binding</keyword>
<accession>A0A9D2MXU4</accession>
<keyword evidence="5" id="KW-0804">Transcription</keyword>
<evidence type="ECO:0000259" key="6">
    <source>
        <dbReference type="Pfam" id="PF08281"/>
    </source>
</evidence>
<dbReference type="SUPFAM" id="SSF88659">
    <property type="entry name" value="Sigma3 and sigma4 domains of RNA polymerase sigma factors"/>
    <property type="match status" value="1"/>
</dbReference>
<evidence type="ECO:0000256" key="4">
    <source>
        <dbReference type="ARBA" id="ARBA00023125"/>
    </source>
</evidence>
<dbReference type="EMBL" id="DWWT01000015">
    <property type="protein sequence ID" value="HJC05268.1"/>
    <property type="molecule type" value="Genomic_DNA"/>
</dbReference>
<dbReference type="InterPro" id="IPR036388">
    <property type="entry name" value="WH-like_DNA-bd_sf"/>
</dbReference>
<dbReference type="Proteomes" id="UP000823910">
    <property type="component" value="Unassembled WGS sequence"/>
</dbReference>
<dbReference type="Gene3D" id="1.10.10.10">
    <property type="entry name" value="Winged helix-like DNA-binding domain superfamily/Winged helix DNA-binding domain"/>
    <property type="match status" value="1"/>
</dbReference>
<reference evidence="7" key="2">
    <citation type="submission" date="2021-04" db="EMBL/GenBank/DDBJ databases">
        <authorList>
            <person name="Gilroy R."/>
        </authorList>
    </citation>
    <scope>NUCLEOTIDE SEQUENCE</scope>
    <source>
        <strain evidence="7">CHK180-15479</strain>
    </source>
</reference>
<evidence type="ECO:0000256" key="2">
    <source>
        <dbReference type="ARBA" id="ARBA00023015"/>
    </source>
</evidence>
<evidence type="ECO:0000256" key="5">
    <source>
        <dbReference type="ARBA" id="ARBA00023163"/>
    </source>
</evidence>
<feature type="domain" description="RNA polymerase sigma factor 70 region 4 type 2" evidence="6">
    <location>
        <begin position="116"/>
        <end position="166"/>
    </location>
</feature>
<evidence type="ECO:0000313" key="7">
    <source>
        <dbReference type="EMBL" id="HJC05268.1"/>
    </source>
</evidence>
<dbReference type="GO" id="GO:0006352">
    <property type="term" value="P:DNA-templated transcription initiation"/>
    <property type="evidence" value="ECO:0007669"/>
    <property type="project" value="InterPro"/>
</dbReference>
<dbReference type="GO" id="GO:0016987">
    <property type="term" value="F:sigma factor activity"/>
    <property type="evidence" value="ECO:0007669"/>
    <property type="project" value="UniProtKB-KW"/>
</dbReference>
<comment type="caution">
    <text evidence="7">The sequence shown here is derived from an EMBL/GenBank/DDBJ whole genome shotgun (WGS) entry which is preliminary data.</text>
</comment>
<dbReference type="Gene3D" id="1.10.1740.10">
    <property type="match status" value="1"/>
</dbReference>
<dbReference type="AlphaFoldDB" id="A0A9D2MXU4"/>
<keyword evidence="3" id="KW-0731">Sigma factor</keyword>
<dbReference type="InterPro" id="IPR013249">
    <property type="entry name" value="RNA_pol_sigma70_r4_t2"/>
</dbReference>
<protein>
    <submittedName>
        <fullName evidence="7">Sigma-70 family RNA polymerase sigma factor</fullName>
    </submittedName>
</protein>
<comment type="similarity">
    <text evidence="1">Belongs to the sigma-70 factor family. ECF subfamily.</text>
</comment>
<proteinExistence type="inferred from homology"/>
<dbReference type="InterPro" id="IPR013325">
    <property type="entry name" value="RNA_pol_sigma_r2"/>
</dbReference>
<dbReference type="InterPro" id="IPR039425">
    <property type="entry name" value="RNA_pol_sigma-70-like"/>
</dbReference>
<dbReference type="GO" id="GO:0003677">
    <property type="term" value="F:DNA binding"/>
    <property type="evidence" value="ECO:0007669"/>
    <property type="project" value="UniProtKB-KW"/>
</dbReference>
<dbReference type="SUPFAM" id="SSF88946">
    <property type="entry name" value="Sigma2 domain of RNA polymerase sigma factors"/>
    <property type="match status" value="1"/>
</dbReference>
<evidence type="ECO:0000256" key="1">
    <source>
        <dbReference type="ARBA" id="ARBA00010641"/>
    </source>
</evidence>
<keyword evidence="2" id="KW-0805">Transcription regulation</keyword>
<dbReference type="PANTHER" id="PTHR43133">
    <property type="entry name" value="RNA POLYMERASE ECF-TYPE SIGMA FACTO"/>
    <property type="match status" value="1"/>
</dbReference>
<name>A0A9D2MXU4_9FIRM</name>
<evidence type="ECO:0000313" key="8">
    <source>
        <dbReference type="Proteomes" id="UP000823910"/>
    </source>
</evidence>
<sequence>MNTEDKVLFEKMYLEYQEVLRKIAYKYDVPPDDIEDVVQDTFVAYAYYKYDLTLPPNRKKILLTRILYSRCMDYHRRMRHVAPEEVEEESTGGTGYFAGLYCQSLPEFVVSKERCQAILEEIDKMPESWREIAVLRLIEGRPTREVCEILNISEKACYSRVSRIRKYFEDLFKKDNWP</sequence>
<reference evidence="7" key="1">
    <citation type="journal article" date="2021" name="PeerJ">
        <title>Extensive microbial diversity within the chicken gut microbiome revealed by metagenomics and culture.</title>
        <authorList>
            <person name="Gilroy R."/>
            <person name="Ravi A."/>
            <person name="Getino M."/>
            <person name="Pursley I."/>
            <person name="Horton D.L."/>
            <person name="Alikhan N.F."/>
            <person name="Baker D."/>
            <person name="Gharbi K."/>
            <person name="Hall N."/>
            <person name="Watson M."/>
            <person name="Adriaenssens E.M."/>
            <person name="Foster-Nyarko E."/>
            <person name="Jarju S."/>
            <person name="Secka A."/>
            <person name="Antonio M."/>
            <person name="Oren A."/>
            <person name="Chaudhuri R.R."/>
            <person name="La Ragione R."/>
            <person name="Hildebrand F."/>
            <person name="Pallen M.J."/>
        </authorList>
    </citation>
    <scope>NUCLEOTIDE SEQUENCE</scope>
    <source>
        <strain evidence="7">CHK180-15479</strain>
    </source>
</reference>